<reference evidence="7" key="1">
    <citation type="submission" date="2021-03" db="EMBL/GenBank/DDBJ databases">
        <title>Acanthopleuribacteraceae sp. M133.</title>
        <authorList>
            <person name="Wang G."/>
        </authorList>
    </citation>
    <scope>NUCLEOTIDE SEQUENCE</scope>
    <source>
        <strain evidence="7">M133</strain>
    </source>
</reference>
<dbReference type="NCBIfam" id="TIGR02937">
    <property type="entry name" value="sigma70-ECF"/>
    <property type="match status" value="1"/>
</dbReference>
<proteinExistence type="inferred from homology"/>
<dbReference type="SUPFAM" id="SSF88946">
    <property type="entry name" value="Sigma2 domain of RNA polymerase sigma factors"/>
    <property type="match status" value="1"/>
</dbReference>
<dbReference type="InterPro" id="IPR013325">
    <property type="entry name" value="RNA_pol_sigma_r2"/>
</dbReference>
<feature type="domain" description="RNA polymerase sigma-70 region 2" evidence="5">
    <location>
        <begin position="23"/>
        <end position="89"/>
    </location>
</feature>
<feature type="domain" description="RNA polymerase sigma factor 70 region 4 type 2" evidence="6">
    <location>
        <begin position="117"/>
        <end position="164"/>
    </location>
</feature>
<dbReference type="Gene3D" id="1.10.10.10">
    <property type="entry name" value="Winged helix-like DNA-binding domain superfamily/Winged helix DNA-binding domain"/>
    <property type="match status" value="1"/>
</dbReference>
<comment type="similarity">
    <text evidence="1">Belongs to the sigma-70 factor family. ECF subfamily.</text>
</comment>
<dbReference type="GO" id="GO:0006352">
    <property type="term" value="P:DNA-templated transcription initiation"/>
    <property type="evidence" value="ECO:0007669"/>
    <property type="project" value="InterPro"/>
</dbReference>
<evidence type="ECO:0000259" key="5">
    <source>
        <dbReference type="Pfam" id="PF04542"/>
    </source>
</evidence>
<dbReference type="InterPro" id="IPR036388">
    <property type="entry name" value="WH-like_DNA-bd_sf"/>
</dbReference>
<organism evidence="7 8">
    <name type="scientific">Sulfidibacter corallicola</name>
    <dbReference type="NCBI Taxonomy" id="2818388"/>
    <lineage>
        <taxon>Bacteria</taxon>
        <taxon>Pseudomonadati</taxon>
        <taxon>Acidobacteriota</taxon>
        <taxon>Holophagae</taxon>
        <taxon>Acanthopleuribacterales</taxon>
        <taxon>Acanthopleuribacteraceae</taxon>
        <taxon>Sulfidibacter</taxon>
    </lineage>
</organism>
<dbReference type="InterPro" id="IPR039425">
    <property type="entry name" value="RNA_pol_sigma-70-like"/>
</dbReference>
<keyword evidence="8" id="KW-1185">Reference proteome</keyword>
<evidence type="ECO:0000256" key="1">
    <source>
        <dbReference type="ARBA" id="ARBA00010641"/>
    </source>
</evidence>
<keyword evidence="3" id="KW-0731">Sigma factor</keyword>
<dbReference type="AlphaFoldDB" id="A0A8A4TNG1"/>
<dbReference type="KEGG" id="scor:J3U87_33020"/>
<dbReference type="Proteomes" id="UP000663929">
    <property type="component" value="Chromosome"/>
</dbReference>
<dbReference type="Pfam" id="PF08281">
    <property type="entry name" value="Sigma70_r4_2"/>
    <property type="match status" value="1"/>
</dbReference>
<dbReference type="InterPro" id="IPR013324">
    <property type="entry name" value="RNA_pol_sigma_r3/r4-like"/>
</dbReference>
<dbReference type="Gene3D" id="1.10.1740.10">
    <property type="match status" value="1"/>
</dbReference>
<dbReference type="PANTHER" id="PTHR43133:SF62">
    <property type="entry name" value="RNA POLYMERASE SIGMA FACTOR SIGZ"/>
    <property type="match status" value="1"/>
</dbReference>
<dbReference type="Pfam" id="PF04542">
    <property type="entry name" value="Sigma70_r2"/>
    <property type="match status" value="1"/>
</dbReference>
<protein>
    <submittedName>
        <fullName evidence="7">Sigma-70 family RNA polymerase sigma factor</fullName>
    </submittedName>
</protein>
<accession>A0A8A4TNG1</accession>
<gene>
    <name evidence="7" type="ORF">J3U87_33020</name>
</gene>
<dbReference type="GO" id="GO:0016987">
    <property type="term" value="F:sigma factor activity"/>
    <property type="evidence" value="ECO:0007669"/>
    <property type="project" value="UniProtKB-KW"/>
</dbReference>
<evidence type="ECO:0000313" key="8">
    <source>
        <dbReference type="Proteomes" id="UP000663929"/>
    </source>
</evidence>
<evidence type="ECO:0000313" key="7">
    <source>
        <dbReference type="EMBL" id="QTD50431.1"/>
    </source>
</evidence>
<dbReference type="PANTHER" id="PTHR43133">
    <property type="entry name" value="RNA POLYMERASE ECF-TYPE SIGMA FACTO"/>
    <property type="match status" value="1"/>
</dbReference>
<dbReference type="EMBL" id="CP071793">
    <property type="protein sequence ID" value="QTD50431.1"/>
    <property type="molecule type" value="Genomic_DNA"/>
</dbReference>
<name>A0A8A4TNG1_SULCO</name>
<keyword evidence="2" id="KW-0805">Transcription regulation</keyword>
<dbReference type="InterPro" id="IPR013249">
    <property type="entry name" value="RNA_pol_sigma70_r4_t2"/>
</dbReference>
<dbReference type="GO" id="GO:0003677">
    <property type="term" value="F:DNA binding"/>
    <property type="evidence" value="ECO:0007669"/>
    <property type="project" value="InterPro"/>
</dbReference>
<evidence type="ECO:0000256" key="2">
    <source>
        <dbReference type="ARBA" id="ARBA00023015"/>
    </source>
</evidence>
<evidence type="ECO:0000256" key="3">
    <source>
        <dbReference type="ARBA" id="ARBA00023082"/>
    </source>
</evidence>
<dbReference type="SUPFAM" id="SSF88659">
    <property type="entry name" value="Sigma3 and sigma4 domains of RNA polymerase sigma factors"/>
    <property type="match status" value="1"/>
</dbReference>
<sequence>MTAIPPLLPRIAHGDQAAVKLCIERYGGLIWSLARRLCPADAEDAVQEIFIDIWKNANRFDPEKSSEKTFVAMIARRRLIDRVRHAGRRPEQVGLADTPELSRPPGMEEATDVAIASRAINEMNPDQRRILWLSLHAGMSHAEIAEVTGTALGTVKSHIRRGLVTIREKLSMMGKETERRVAR</sequence>
<dbReference type="InterPro" id="IPR007627">
    <property type="entry name" value="RNA_pol_sigma70_r2"/>
</dbReference>
<dbReference type="RefSeq" id="WP_237380121.1">
    <property type="nucleotide sequence ID" value="NZ_CP071793.1"/>
</dbReference>
<keyword evidence="4" id="KW-0804">Transcription</keyword>
<evidence type="ECO:0000259" key="6">
    <source>
        <dbReference type="Pfam" id="PF08281"/>
    </source>
</evidence>
<evidence type="ECO:0000256" key="4">
    <source>
        <dbReference type="ARBA" id="ARBA00023163"/>
    </source>
</evidence>
<dbReference type="InterPro" id="IPR014284">
    <property type="entry name" value="RNA_pol_sigma-70_dom"/>
</dbReference>